<protein>
    <recommendedName>
        <fullName evidence="5">Chromo domain-containing protein</fullName>
    </recommendedName>
</protein>
<name>A0AAN7W5A1_9PEZI</name>
<feature type="compositionally biased region" description="Low complexity" evidence="4">
    <location>
        <begin position="510"/>
        <end position="520"/>
    </location>
</feature>
<dbReference type="SUPFAM" id="SSF54160">
    <property type="entry name" value="Chromo domain-like"/>
    <property type="match status" value="2"/>
</dbReference>
<comment type="caution">
    <text evidence="6">The sequence shown here is derived from an EMBL/GenBank/DDBJ whole genome shotgun (WGS) entry which is preliminary data.</text>
</comment>
<dbReference type="Proteomes" id="UP001310594">
    <property type="component" value="Unassembled WGS sequence"/>
</dbReference>
<dbReference type="Gene3D" id="2.40.50.40">
    <property type="match status" value="2"/>
</dbReference>
<feature type="region of interest" description="Disordered" evidence="4">
    <location>
        <begin position="162"/>
        <end position="372"/>
    </location>
</feature>
<evidence type="ECO:0000256" key="1">
    <source>
        <dbReference type="ARBA" id="ARBA00004123"/>
    </source>
</evidence>
<feature type="region of interest" description="Disordered" evidence="4">
    <location>
        <begin position="650"/>
        <end position="669"/>
    </location>
</feature>
<evidence type="ECO:0000313" key="6">
    <source>
        <dbReference type="EMBL" id="KAK5699120.1"/>
    </source>
</evidence>
<evidence type="ECO:0000259" key="5">
    <source>
        <dbReference type="PROSITE" id="PS50013"/>
    </source>
</evidence>
<feature type="compositionally biased region" description="Low complexity" evidence="4">
    <location>
        <begin position="324"/>
        <end position="340"/>
    </location>
</feature>
<feature type="compositionally biased region" description="Basic residues" evidence="4">
    <location>
        <begin position="175"/>
        <end position="186"/>
    </location>
</feature>
<dbReference type="InterPro" id="IPR016197">
    <property type="entry name" value="Chromo-like_dom_sf"/>
</dbReference>
<accession>A0AAN7W5A1</accession>
<proteinExistence type="predicted"/>
<evidence type="ECO:0000256" key="3">
    <source>
        <dbReference type="ARBA" id="ARBA00023242"/>
    </source>
</evidence>
<feature type="compositionally biased region" description="Acidic residues" evidence="4">
    <location>
        <begin position="656"/>
        <end position="669"/>
    </location>
</feature>
<feature type="domain" description="Chromo" evidence="5">
    <location>
        <begin position="435"/>
        <end position="502"/>
    </location>
</feature>
<gene>
    <name evidence="6" type="ORF">LTR97_006769</name>
</gene>
<dbReference type="InterPro" id="IPR051219">
    <property type="entry name" value="Heterochromatin_chromo-domain"/>
</dbReference>
<sequence length="669" mass="73749">MPMLASVRIPRWGRSQSTATSSNSQDLLSAKASSRLNHYGKGPLPIKPSGESPRDARIVGRVVGPRGGVYSLKIGDVGFDDVSVDEILDWVSADHLEEFENKLFAEETEVIRIAELDQAHEKILKQERKAERAKFKKEVKYSQQIDRIGGDADDMDVAMMGKHGRARPTYQHLFKLPRQRRRRRKRDPQTGELLPRSDEDEDSEGERKAESDSPEPVAAQALEGLSNDQKETRRGRDRQIVDAQPSKLALGAGLGEEKKRKRRKRHPLTGELMPYGWRYEPNGPSMPPPQGSSTRPRGVGNVSPAMNKLSITSEQPAKRLKVDSGSSSSRSVSAHVIIASPARPQLLEGGSSSDDDQRQQSDPAPKPAPVVNMGRLGVSKMLQSTATSSAMESSPEPEFSRSVKQTPTMTNTMSIMQPAALGSADEESEDEGEEWPIEAILAHHMSDPRTHQAGLGNKSVMLYQVKWEGHDELTWEPLDSFPDRSVVDEYMRQVSAMESKPISKPNEPKQTAASQASQATKLPDRATQVVAQLSTTKGAVAGQTPRHAIQATASSITKPSNPMLQTVVQPAAEMSEDSQDDESDDAETEDGSYMVEAIVAHHLSDPRTHAAEFGKQPVMLYKVKWKGYEGFTWEPSDSFEDRSIVRTYRAQVGLPTEEDSTGDEDTEMG</sequence>
<evidence type="ECO:0000313" key="7">
    <source>
        <dbReference type="Proteomes" id="UP001310594"/>
    </source>
</evidence>
<dbReference type="GO" id="GO:0005634">
    <property type="term" value="C:nucleus"/>
    <property type="evidence" value="ECO:0007669"/>
    <property type="project" value="UniProtKB-SubCell"/>
</dbReference>
<dbReference type="EMBL" id="JAVRQU010000009">
    <property type="protein sequence ID" value="KAK5699120.1"/>
    <property type="molecule type" value="Genomic_DNA"/>
</dbReference>
<comment type="subcellular location">
    <subcellularLocation>
        <location evidence="1">Nucleus</location>
    </subcellularLocation>
</comment>
<organism evidence="6 7">
    <name type="scientific">Elasticomyces elasticus</name>
    <dbReference type="NCBI Taxonomy" id="574655"/>
    <lineage>
        <taxon>Eukaryota</taxon>
        <taxon>Fungi</taxon>
        <taxon>Dikarya</taxon>
        <taxon>Ascomycota</taxon>
        <taxon>Pezizomycotina</taxon>
        <taxon>Dothideomycetes</taxon>
        <taxon>Dothideomycetidae</taxon>
        <taxon>Mycosphaerellales</taxon>
        <taxon>Teratosphaeriaceae</taxon>
        <taxon>Elasticomyces</taxon>
    </lineage>
</organism>
<dbReference type="AlphaFoldDB" id="A0AAN7W5A1"/>
<feature type="compositionally biased region" description="Polar residues" evidence="4">
    <location>
        <begin position="14"/>
        <end position="36"/>
    </location>
</feature>
<evidence type="ECO:0000256" key="2">
    <source>
        <dbReference type="ARBA" id="ARBA00011353"/>
    </source>
</evidence>
<dbReference type="SMART" id="SM00298">
    <property type="entry name" value="CHROMO"/>
    <property type="match status" value="2"/>
</dbReference>
<feature type="compositionally biased region" description="Basic and acidic residues" evidence="4">
    <location>
        <begin position="228"/>
        <end position="240"/>
    </location>
</feature>
<dbReference type="InterPro" id="IPR000953">
    <property type="entry name" value="Chromo/chromo_shadow_dom"/>
</dbReference>
<dbReference type="PANTHER" id="PTHR22812">
    <property type="entry name" value="CHROMOBOX PROTEIN"/>
    <property type="match status" value="1"/>
</dbReference>
<feature type="region of interest" description="Disordered" evidence="4">
    <location>
        <begin position="383"/>
        <end position="402"/>
    </location>
</feature>
<evidence type="ECO:0000256" key="4">
    <source>
        <dbReference type="SAM" id="MobiDB-lite"/>
    </source>
</evidence>
<keyword evidence="3" id="KW-0539">Nucleus</keyword>
<feature type="domain" description="Chromo" evidence="5">
    <location>
        <begin position="593"/>
        <end position="648"/>
    </location>
</feature>
<feature type="region of interest" description="Disordered" evidence="4">
    <location>
        <begin position="1"/>
        <end position="53"/>
    </location>
</feature>
<feature type="compositionally biased region" description="Polar residues" evidence="4">
    <location>
        <begin position="383"/>
        <end position="392"/>
    </location>
</feature>
<reference evidence="6" key="1">
    <citation type="submission" date="2023-08" db="EMBL/GenBank/DDBJ databases">
        <title>Black Yeasts Isolated from many extreme environments.</title>
        <authorList>
            <person name="Coleine C."/>
            <person name="Stajich J.E."/>
            <person name="Selbmann L."/>
        </authorList>
    </citation>
    <scope>NUCLEOTIDE SEQUENCE</scope>
    <source>
        <strain evidence="6">CCFEE 5810</strain>
    </source>
</reference>
<comment type="subunit">
    <text evidence="2">Component of the NuA4 histone acetyltransferase complex.</text>
</comment>
<dbReference type="GO" id="GO:0006338">
    <property type="term" value="P:chromatin remodeling"/>
    <property type="evidence" value="ECO:0007669"/>
    <property type="project" value="UniProtKB-ARBA"/>
</dbReference>
<dbReference type="PROSITE" id="PS50013">
    <property type="entry name" value="CHROMO_2"/>
    <property type="match status" value="2"/>
</dbReference>
<feature type="region of interest" description="Disordered" evidence="4">
    <location>
        <begin position="497"/>
        <end position="525"/>
    </location>
</feature>